<dbReference type="STRING" id="158787.BSCA_2492"/>
<gene>
    <name evidence="1" type="ORF">BSCA_2492</name>
</gene>
<dbReference type="RefSeq" id="WP_033518658.1">
    <property type="nucleotide sequence ID" value="NZ_CAUPKV010000034.1"/>
</dbReference>
<accession>A0A087D8R2</accession>
<evidence type="ECO:0000313" key="1">
    <source>
        <dbReference type="EMBL" id="KFI91912.1"/>
    </source>
</evidence>
<organism evidence="1 2">
    <name type="scientific">Bifidobacterium scardovii</name>
    <dbReference type="NCBI Taxonomy" id="158787"/>
    <lineage>
        <taxon>Bacteria</taxon>
        <taxon>Bacillati</taxon>
        <taxon>Actinomycetota</taxon>
        <taxon>Actinomycetes</taxon>
        <taxon>Bifidobacteriales</taxon>
        <taxon>Bifidobacteriaceae</taxon>
        <taxon>Bifidobacterium</taxon>
    </lineage>
</organism>
<proteinExistence type="predicted"/>
<evidence type="ECO:0000313" key="2">
    <source>
        <dbReference type="Proteomes" id="UP000029033"/>
    </source>
</evidence>
<comment type="caution">
    <text evidence="1">The sequence shown here is derived from an EMBL/GenBank/DDBJ whole genome shotgun (WGS) entry which is preliminary data.</text>
</comment>
<dbReference type="AlphaFoldDB" id="A0A087D8R2"/>
<dbReference type="eggNOG" id="COG0610">
    <property type="taxonomic scope" value="Bacteria"/>
</dbReference>
<dbReference type="Proteomes" id="UP000029033">
    <property type="component" value="Unassembled WGS sequence"/>
</dbReference>
<sequence length="68" mass="8057">MDEANVNEFGRFDVLRASVDVQRAKTFFEQRDHMVLPMRKVRMRATRTLRRFILAGGFDIDAEEHDED</sequence>
<name>A0A087D8R2_9BIFI</name>
<protein>
    <submittedName>
        <fullName evidence="1">Type I restriction/modification enzyme, subunit R, C-terminal domain protein</fullName>
    </submittedName>
</protein>
<dbReference type="EMBL" id="JGZO01000019">
    <property type="protein sequence ID" value="KFI91912.1"/>
    <property type="molecule type" value="Genomic_DNA"/>
</dbReference>
<dbReference type="OrthoDB" id="9758243at2"/>
<keyword evidence="2" id="KW-1185">Reference proteome</keyword>
<dbReference type="GeneID" id="85165608"/>
<reference evidence="1 2" key="1">
    <citation type="submission" date="2014-03" db="EMBL/GenBank/DDBJ databases">
        <title>Genomics of Bifidobacteria.</title>
        <authorList>
            <person name="Ventura M."/>
            <person name="Milani C."/>
            <person name="Lugli G.A."/>
        </authorList>
    </citation>
    <scope>NUCLEOTIDE SEQUENCE [LARGE SCALE GENOMIC DNA]</scope>
    <source>
        <strain evidence="1 2">LMG 21589</strain>
    </source>
</reference>